<accession>A0A937FC28</accession>
<keyword evidence="1" id="KW-0812">Transmembrane</keyword>
<dbReference type="EMBL" id="JAESIY010000011">
    <property type="protein sequence ID" value="MBL3658140.1"/>
    <property type="molecule type" value="Genomic_DNA"/>
</dbReference>
<keyword evidence="1" id="KW-1133">Transmembrane helix</keyword>
<keyword evidence="1" id="KW-0472">Membrane</keyword>
<feature type="transmembrane region" description="Helical" evidence="1">
    <location>
        <begin position="87"/>
        <end position="104"/>
    </location>
</feature>
<gene>
    <name evidence="2" type="ORF">JL102_18455</name>
</gene>
<feature type="transmembrane region" description="Helical" evidence="1">
    <location>
        <begin position="59"/>
        <end position="80"/>
    </location>
</feature>
<dbReference type="AlphaFoldDB" id="A0A937FC28"/>
<dbReference type="PROSITE" id="PS51257">
    <property type="entry name" value="PROKAR_LIPOPROTEIN"/>
    <property type="match status" value="1"/>
</dbReference>
<organism evidence="2 3">
    <name type="scientific">Fulvivirga sediminis</name>
    <dbReference type="NCBI Taxonomy" id="2803949"/>
    <lineage>
        <taxon>Bacteria</taxon>
        <taxon>Pseudomonadati</taxon>
        <taxon>Bacteroidota</taxon>
        <taxon>Cytophagia</taxon>
        <taxon>Cytophagales</taxon>
        <taxon>Fulvivirgaceae</taxon>
        <taxon>Fulvivirga</taxon>
    </lineage>
</organism>
<dbReference type="RefSeq" id="WP_202245934.1">
    <property type="nucleotide sequence ID" value="NZ_JAESIY010000011.1"/>
</dbReference>
<proteinExistence type="predicted"/>
<feature type="transmembrane region" description="Helical" evidence="1">
    <location>
        <begin position="124"/>
        <end position="149"/>
    </location>
</feature>
<sequence>MNNRMYGSLMALGACMLTIATAFVMPGIQIDAVFSSSLVSDFVGKYLINIESSDYCIAERIWVCAIYLFISLGIATGYFLILSQRKIGLLTLIVLLGIEFYLLQTPFFIFEVGSYYNCKSDGQTIMAIMASSPKVSLVLIGFGIIYDIVNNKRNKKTRD</sequence>
<reference evidence="2" key="1">
    <citation type="submission" date="2021-01" db="EMBL/GenBank/DDBJ databases">
        <title>Fulvivirga kasyanovii gen. nov., sp nov., a novel member of the phylum Bacteroidetes isolated from seawater in a mussel farm.</title>
        <authorList>
            <person name="Zhao L.-H."/>
            <person name="Wang Z.-J."/>
        </authorList>
    </citation>
    <scope>NUCLEOTIDE SEQUENCE</scope>
    <source>
        <strain evidence="2">2943</strain>
    </source>
</reference>
<evidence type="ECO:0000313" key="3">
    <source>
        <dbReference type="Proteomes" id="UP000659388"/>
    </source>
</evidence>
<keyword evidence="3" id="KW-1185">Reference proteome</keyword>
<comment type="caution">
    <text evidence="2">The sequence shown here is derived from an EMBL/GenBank/DDBJ whole genome shotgun (WGS) entry which is preliminary data.</text>
</comment>
<protein>
    <submittedName>
        <fullName evidence="2">Uncharacterized protein</fullName>
    </submittedName>
</protein>
<evidence type="ECO:0000256" key="1">
    <source>
        <dbReference type="SAM" id="Phobius"/>
    </source>
</evidence>
<evidence type="ECO:0000313" key="2">
    <source>
        <dbReference type="EMBL" id="MBL3658140.1"/>
    </source>
</evidence>
<dbReference type="Proteomes" id="UP000659388">
    <property type="component" value="Unassembled WGS sequence"/>
</dbReference>
<name>A0A937FC28_9BACT</name>